<proteinExistence type="predicted"/>
<keyword evidence="1" id="KW-0547">Nucleotide-binding</keyword>
<dbReference type="GO" id="GO:0005524">
    <property type="term" value="F:ATP binding"/>
    <property type="evidence" value="ECO:0007669"/>
    <property type="project" value="UniProtKB-KW"/>
</dbReference>
<dbReference type="InterPro" id="IPR050173">
    <property type="entry name" value="ABC_transporter_C-like"/>
</dbReference>
<dbReference type="PANTHER" id="PTHR24223">
    <property type="entry name" value="ATP-BINDING CASSETTE SUB-FAMILY C"/>
    <property type="match status" value="1"/>
</dbReference>
<evidence type="ECO:0000256" key="2">
    <source>
        <dbReference type="ARBA" id="ARBA00022840"/>
    </source>
</evidence>
<dbReference type="GO" id="GO:0016020">
    <property type="term" value="C:membrane"/>
    <property type="evidence" value="ECO:0007669"/>
    <property type="project" value="TreeGrafter"/>
</dbReference>
<evidence type="ECO:0000313" key="3">
    <source>
        <dbReference type="EMBL" id="RXH67364.1"/>
    </source>
</evidence>
<keyword evidence="2" id="KW-0067">ATP-binding</keyword>
<evidence type="ECO:0000256" key="1">
    <source>
        <dbReference type="ARBA" id="ARBA00022741"/>
    </source>
</evidence>
<dbReference type="SUPFAM" id="SSF52540">
    <property type="entry name" value="P-loop containing nucleoside triphosphate hydrolases"/>
    <property type="match status" value="1"/>
</dbReference>
<sequence length="143" mass="16172">MIQVKVSFDRLNIFLLDDDLKDNELGNLPSLGGDESLRIARGIFSWTICENILFGKATDKNKYEKTIKACALDKDINSFEDGDLTEIGQRGVNMRGGQKHWIPLARAVYTDADMYFLDDPFSTVDAHTATTLFHVRKTKSRVL</sequence>
<dbReference type="Proteomes" id="UP000290289">
    <property type="component" value="Chromosome 17"/>
</dbReference>
<reference evidence="3 4" key="1">
    <citation type="submission" date="2018-10" db="EMBL/GenBank/DDBJ databases">
        <title>A high-quality apple genome assembly.</title>
        <authorList>
            <person name="Hu J."/>
        </authorList>
    </citation>
    <scope>NUCLEOTIDE SEQUENCE [LARGE SCALE GENOMIC DNA]</scope>
    <source>
        <strain evidence="4">cv. HFTH1</strain>
        <tissue evidence="3">Young leaf</tissue>
    </source>
</reference>
<evidence type="ECO:0000313" key="4">
    <source>
        <dbReference type="Proteomes" id="UP000290289"/>
    </source>
</evidence>
<name>A0A498HAR1_MALDO</name>
<dbReference type="Gene3D" id="3.40.50.300">
    <property type="entry name" value="P-loop containing nucleotide triphosphate hydrolases"/>
    <property type="match status" value="1"/>
</dbReference>
<organism evidence="3 4">
    <name type="scientific">Malus domestica</name>
    <name type="common">Apple</name>
    <name type="synonym">Pyrus malus</name>
    <dbReference type="NCBI Taxonomy" id="3750"/>
    <lineage>
        <taxon>Eukaryota</taxon>
        <taxon>Viridiplantae</taxon>
        <taxon>Streptophyta</taxon>
        <taxon>Embryophyta</taxon>
        <taxon>Tracheophyta</taxon>
        <taxon>Spermatophyta</taxon>
        <taxon>Magnoliopsida</taxon>
        <taxon>eudicotyledons</taxon>
        <taxon>Gunneridae</taxon>
        <taxon>Pentapetalae</taxon>
        <taxon>rosids</taxon>
        <taxon>fabids</taxon>
        <taxon>Rosales</taxon>
        <taxon>Rosaceae</taxon>
        <taxon>Amygdaloideae</taxon>
        <taxon>Maleae</taxon>
        <taxon>Malus</taxon>
    </lineage>
</organism>
<dbReference type="InterPro" id="IPR027417">
    <property type="entry name" value="P-loop_NTPase"/>
</dbReference>
<comment type="caution">
    <text evidence="3">The sequence shown here is derived from an EMBL/GenBank/DDBJ whole genome shotgun (WGS) entry which is preliminary data.</text>
</comment>
<dbReference type="EMBL" id="RDQH01000343">
    <property type="protein sequence ID" value="RXH67364.1"/>
    <property type="molecule type" value="Genomic_DNA"/>
</dbReference>
<gene>
    <name evidence="3" type="ORF">DVH24_027511</name>
</gene>
<keyword evidence="4" id="KW-1185">Reference proteome</keyword>
<protein>
    <recommendedName>
        <fullName evidence="5">ABC transporter domain-containing protein</fullName>
    </recommendedName>
</protein>
<accession>A0A498HAR1</accession>
<evidence type="ECO:0008006" key="5">
    <source>
        <dbReference type="Google" id="ProtNLM"/>
    </source>
</evidence>
<dbReference type="GO" id="GO:0042626">
    <property type="term" value="F:ATPase-coupled transmembrane transporter activity"/>
    <property type="evidence" value="ECO:0007669"/>
    <property type="project" value="TreeGrafter"/>
</dbReference>
<dbReference type="AlphaFoldDB" id="A0A498HAR1"/>
<dbReference type="PANTHER" id="PTHR24223:SF108">
    <property type="entry name" value="ABC TRANSPORTER C FAMILY MEMBER 8"/>
    <property type="match status" value="1"/>
</dbReference>